<feature type="compositionally biased region" description="Basic and acidic residues" evidence="1">
    <location>
        <begin position="12"/>
        <end position="28"/>
    </location>
</feature>
<dbReference type="AlphaFoldDB" id="A0A8J6LD45"/>
<sequence>MRMMSLGNDTARLPRLEKKGRPEDENGDSHGIVNLNGFRFVPRRPLRSAERRRKPSTFPKRRNLPNYLFNRLGIDNGPDRKITLGFGEITENRPTHRRSNCLILLRRRRTNCQPLVNATPANIAREKIGKDRLHGPVAAASAAHQRKPNRPRSTCLRFANR</sequence>
<organism evidence="2 3">
    <name type="scientific">Tenebrio molitor</name>
    <name type="common">Yellow mealworm beetle</name>
    <dbReference type="NCBI Taxonomy" id="7067"/>
    <lineage>
        <taxon>Eukaryota</taxon>
        <taxon>Metazoa</taxon>
        <taxon>Ecdysozoa</taxon>
        <taxon>Arthropoda</taxon>
        <taxon>Hexapoda</taxon>
        <taxon>Insecta</taxon>
        <taxon>Pterygota</taxon>
        <taxon>Neoptera</taxon>
        <taxon>Endopterygota</taxon>
        <taxon>Coleoptera</taxon>
        <taxon>Polyphaga</taxon>
        <taxon>Cucujiformia</taxon>
        <taxon>Tenebrionidae</taxon>
        <taxon>Tenebrio</taxon>
    </lineage>
</organism>
<reference evidence="2" key="2">
    <citation type="submission" date="2021-08" db="EMBL/GenBank/DDBJ databases">
        <authorList>
            <person name="Eriksson T."/>
        </authorList>
    </citation>
    <scope>NUCLEOTIDE SEQUENCE</scope>
    <source>
        <strain evidence="2">Stoneville</strain>
        <tissue evidence="2">Whole head</tissue>
    </source>
</reference>
<keyword evidence="3" id="KW-1185">Reference proteome</keyword>
<dbReference type="Proteomes" id="UP000719412">
    <property type="component" value="Unassembled WGS sequence"/>
</dbReference>
<proteinExistence type="predicted"/>
<name>A0A8J6LD45_TENMO</name>
<evidence type="ECO:0000256" key="1">
    <source>
        <dbReference type="SAM" id="MobiDB-lite"/>
    </source>
</evidence>
<comment type="caution">
    <text evidence="2">The sequence shown here is derived from an EMBL/GenBank/DDBJ whole genome shotgun (WGS) entry which is preliminary data.</text>
</comment>
<gene>
    <name evidence="2" type="ORF">GEV33_006545</name>
</gene>
<feature type="region of interest" description="Disordered" evidence="1">
    <location>
        <begin position="1"/>
        <end position="33"/>
    </location>
</feature>
<dbReference type="EMBL" id="JABDTM020021830">
    <property type="protein sequence ID" value="KAH0816245.1"/>
    <property type="molecule type" value="Genomic_DNA"/>
</dbReference>
<reference evidence="2" key="1">
    <citation type="journal article" date="2020" name="J Insects Food Feed">
        <title>The yellow mealworm (Tenebrio molitor) genome: a resource for the emerging insects as food and feed industry.</title>
        <authorList>
            <person name="Eriksson T."/>
            <person name="Andere A."/>
            <person name="Kelstrup H."/>
            <person name="Emery V."/>
            <person name="Picard C."/>
        </authorList>
    </citation>
    <scope>NUCLEOTIDE SEQUENCE</scope>
    <source>
        <strain evidence="2">Stoneville</strain>
        <tissue evidence="2">Whole head</tissue>
    </source>
</reference>
<evidence type="ECO:0000313" key="2">
    <source>
        <dbReference type="EMBL" id="KAH0816245.1"/>
    </source>
</evidence>
<protein>
    <submittedName>
        <fullName evidence="2">Uncharacterized protein</fullName>
    </submittedName>
</protein>
<evidence type="ECO:0000313" key="3">
    <source>
        <dbReference type="Proteomes" id="UP000719412"/>
    </source>
</evidence>
<accession>A0A8J6LD45</accession>